<dbReference type="RefSeq" id="WP_016341440.1">
    <property type="nucleotide sequence ID" value="NC_021279.1"/>
</dbReference>
<gene>
    <name evidence="1" type="ORF">MASS_2p0025</name>
</gene>
<dbReference type="EMBL" id="CP004376">
    <property type="protein sequence ID" value="AGM31736.1"/>
    <property type="molecule type" value="Genomic_DNA"/>
</dbReference>
<keyword evidence="1" id="KW-0614">Plasmid</keyword>
<dbReference type="Proteomes" id="UP000013961">
    <property type="component" value="Plasmid 2"/>
</dbReference>
<evidence type="ECO:0008006" key="3">
    <source>
        <dbReference type="Google" id="ProtNLM"/>
    </source>
</evidence>
<evidence type="ECO:0000313" key="2">
    <source>
        <dbReference type="Proteomes" id="UP000013961"/>
    </source>
</evidence>
<organism evidence="1 2">
    <name type="scientific">Mycobacteroides abscessus subsp. bolletii 50594</name>
    <dbReference type="NCBI Taxonomy" id="1303024"/>
    <lineage>
        <taxon>Bacteria</taxon>
        <taxon>Bacillati</taxon>
        <taxon>Actinomycetota</taxon>
        <taxon>Actinomycetes</taxon>
        <taxon>Mycobacteriales</taxon>
        <taxon>Mycobacteriaceae</taxon>
        <taxon>Mycobacteroides</taxon>
        <taxon>Mycobacteroides abscessus</taxon>
    </lineage>
</organism>
<geneLocation type="plasmid" evidence="1 2">
    <name>2</name>
</geneLocation>
<reference evidence="1 2" key="1">
    <citation type="journal article" date="2013" name="Genome Announc.">
        <title>Complete Genome Sequence of Mycobacterium massiliense Clinical Strain Asan 50594, Belonging to the Type II Genotype.</title>
        <authorList>
            <person name="Kim B.J."/>
            <person name="Kim B.R."/>
            <person name="Hong S.H."/>
            <person name="Seok S.H."/>
            <person name="Kook Y.H."/>
            <person name="Kim B.J."/>
        </authorList>
    </citation>
    <scope>NUCLEOTIDE SEQUENCE [LARGE SCALE GENOMIC DNA]</scope>
    <source>
        <strain evidence="1 2">50594</strain>
    </source>
</reference>
<evidence type="ECO:0000313" key="1">
    <source>
        <dbReference type="EMBL" id="AGM31736.1"/>
    </source>
</evidence>
<dbReference type="AlphaFoldDB" id="A0AB33AJF9"/>
<accession>A0AB33AJF9</accession>
<sequence>MHDVTRGAAEFSRPRRYIYVASSWRNPTQPAVVYALRQAGFDVYDFKNPPNGTAFAWDEIGLQHSNPLHGHPNAPDVADTAEFLEALRHPRAIDGFNSDFTAMRRADAIIAVAPCGRSAHLELGWGVGARKRTAVLLDDPCTPELMYLMTDYQATTIPTLLEWLREALPEPTAPTRAEKASG</sequence>
<dbReference type="KEGG" id="mabb:MASS_2p0025"/>
<protein>
    <recommendedName>
        <fullName evidence="3">Nucleoside 2-deoxyribosyltransferase</fullName>
    </recommendedName>
</protein>
<name>A0AB33AJF9_9MYCO</name>
<proteinExistence type="predicted"/>